<dbReference type="RefSeq" id="WP_185004079.1">
    <property type="nucleotide sequence ID" value="NZ_BAAAUI010000004.1"/>
</dbReference>
<protein>
    <recommendedName>
        <fullName evidence="4">DUF5808 domain-containing protein</fullName>
    </recommendedName>
</protein>
<feature type="transmembrane region" description="Helical" evidence="1">
    <location>
        <begin position="209"/>
        <end position="231"/>
    </location>
</feature>
<keyword evidence="1" id="KW-1133">Transmembrane helix</keyword>
<evidence type="ECO:0008006" key="4">
    <source>
        <dbReference type="Google" id="ProtNLM"/>
    </source>
</evidence>
<accession>A0A7W7CBQ2</accession>
<proteinExistence type="predicted"/>
<gene>
    <name evidence="2" type="ORF">HNR67_004340</name>
</gene>
<keyword evidence="1" id="KW-0812">Transmembrane</keyword>
<evidence type="ECO:0000313" key="3">
    <source>
        <dbReference type="Proteomes" id="UP000533598"/>
    </source>
</evidence>
<feature type="transmembrane region" description="Helical" evidence="1">
    <location>
        <begin position="320"/>
        <end position="340"/>
    </location>
</feature>
<evidence type="ECO:0000313" key="2">
    <source>
        <dbReference type="EMBL" id="MBB4678222.1"/>
    </source>
</evidence>
<dbReference type="EMBL" id="JACHMH010000001">
    <property type="protein sequence ID" value="MBB4678222.1"/>
    <property type="molecule type" value="Genomic_DNA"/>
</dbReference>
<sequence length="346" mass="37523">MTMTVLLDLLVIALVTAVAWAGPLLARPTLPFGVRVPAARAEDPAILEHRTRHGHRVLALGAIAAVSLLGWWLWTGWVPGPELILLPMLGAGIACGLLAAREVRKTKRDNDFDADTRRVATADLGLRTNPVRLPWPWLAPAILLTGATALLHSLTPGATFAPVLAQLLLIALVLLVAAGILRARPEIEPERPVGSARRYRRYLHRFTRLLLASAALANLTVLAHALSQWGILPAGGWFTALGYLPLALALAAWLHFSIRVGEAGHRLPAEPGEQAPMPVRRDDDRHWHLAGMIYLNRRDPAVLVHRRAGLFWTLNLGHPLAWTAATAVLVLAALTSLGVLELPSRS</sequence>
<feature type="transmembrane region" description="Helical" evidence="1">
    <location>
        <begin position="135"/>
        <end position="154"/>
    </location>
</feature>
<dbReference type="AlphaFoldDB" id="A0A7W7CBQ2"/>
<reference evidence="2 3" key="1">
    <citation type="submission" date="2020-08" db="EMBL/GenBank/DDBJ databases">
        <title>Sequencing the genomes of 1000 actinobacteria strains.</title>
        <authorList>
            <person name="Klenk H.-P."/>
        </authorList>
    </citation>
    <scope>NUCLEOTIDE SEQUENCE [LARGE SCALE GENOMIC DNA]</scope>
    <source>
        <strain evidence="2 3">DSM 44230</strain>
    </source>
</reference>
<feature type="transmembrane region" description="Helical" evidence="1">
    <location>
        <begin position="160"/>
        <end position="181"/>
    </location>
</feature>
<evidence type="ECO:0000256" key="1">
    <source>
        <dbReference type="SAM" id="Phobius"/>
    </source>
</evidence>
<feature type="transmembrane region" description="Helical" evidence="1">
    <location>
        <begin position="237"/>
        <end position="256"/>
    </location>
</feature>
<keyword evidence="3" id="KW-1185">Reference proteome</keyword>
<dbReference type="Proteomes" id="UP000533598">
    <property type="component" value="Unassembled WGS sequence"/>
</dbReference>
<comment type="caution">
    <text evidence="2">The sequence shown here is derived from an EMBL/GenBank/DDBJ whole genome shotgun (WGS) entry which is preliminary data.</text>
</comment>
<feature type="transmembrane region" description="Helical" evidence="1">
    <location>
        <begin position="6"/>
        <end position="26"/>
    </location>
</feature>
<keyword evidence="1" id="KW-0472">Membrane</keyword>
<feature type="transmembrane region" description="Helical" evidence="1">
    <location>
        <begin position="83"/>
        <end position="100"/>
    </location>
</feature>
<feature type="transmembrane region" description="Helical" evidence="1">
    <location>
        <begin position="57"/>
        <end position="77"/>
    </location>
</feature>
<name>A0A7W7CBQ2_9PSEU</name>
<organism evidence="2 3">
    <name type="scientific">Crossiella cryophila</name>
    <dbReference type="NCBI Taxonomy" id="43355"/>
    <lineage>
        <taxon>Bacteria</taxon>
        <taxon>Bacillati</taxon>
        <taxon>Actinomycetota</taxon>
        <taxon>Actinomycetes</taxon>
        <taxon>Pseudonocardiales</taxon>
        <taxon>Pseudonocardiaceae</taxon>
        <taxon>Crossiella</taxon>
    </lineage>
</organism>